<dbReference type="PANTHER" id="PTHR14211">
    <property type="entry name" value="GLIOMA SUPPRESSOR CANDIDATE REGION GENE 2"/>
    <property type="match status" value="1"/>
</dbReference>
<dbReference type="HOGENOM" id="CLU_035888_1_1_1"/>
<dbReference type="EMBL" id="KL198144">
    <property type="protein sequence ID" value="KDQ06292.1"/>
    <property type="molecule type" value="Genomic_DNA"/>
</dbReference>
<keyword evidence="8" id="KW-1185">Reference proteome</keyword>
<dbReference type="PANTHER" id="PTHR14211:SF7">
    <property type="entry name" value="RIBOSOME BIOGENESIS PROTEIN NOP53"/>
    <property type="match status" value="1"/>
</dbReference>
<protein>
    <recommendedName>
        <fullName evidence="2 5">Ribosome biogenesis protein NOP53</fullName>
    </recommendedName>
</protein>
<keyword evidence="3 5" id="KW-0690">Ribosome biogenesis</keyword>
<evidence type="ECO:0000313" key="7">
    <source>
        <dbReference type="EMBL" id="KDQ06292.1"/>
    </source>
</evidence>
<dbReference type="InParanoid" id="A0A067M363"/>
<feature type="region of interest" description="Disordered" evidence="6">
    <location>
        <begin position="1"/>
        <end position="40"/>
    </location>
</feature>
<dbReference type="PIRSF" id="PIRSF017302">
    <property type="entry name" value="Gltscr2"/>
    <property type="match status" value="1"/>
</dbReference>
<comment type="similarity">
    <text evidence="1 5">Belongs to the NOP53 family.</text>
</comment>
<dbReference type="OrthoDB" id="5072at2759"/>
<dbReference type="GO" id="GO:0008097">
    <property type="term" value="F:5S rRNA binding"/>
    <property type="evidence" value="ECO:0007669"/>
    <property type="project" value="TreeGrafter"/>
</dbReference>
<organism evidence="7 8">
    <name type="scientific">Botryobasidium botryosum (strain FD-172 SS1)</name>
    <dbReference type="NCBI Taxonomy" id="930990"/>
    <lineage>
        <taxon>Eukaryota</taxon>
        <taxon>Fungi</taxon>
        <taxon>Dikarya</taxon>
        <taxon>Basidiomycota</taxon>
        <taxon>Agaricomycotina</taxon>
        <taxon>Agaricomycetes</taxon>
        <taxon>Cantharellales</taxon>
        <taxon>Botryobasidiaceae</taxon>
        <taxon>Botryobasidium</taxon>
    </lineage>
</organism>
<evidence type="ECO:0000256" key="3">
    <source>
        <dbReference type="ARBA" id="ARBA00022517"/>
    </source>
</evidence>
<dbReference type="AlphaFoldDB" id="A0A067M363"/>
<feature type="region of interest" description="Disordered" evidence="6">
    <location>
        <begin position="226"/>
        <end position="349"/>
    </location>
</feature>
<feature type="compositionally biased region" description="Basic residues" evidence="6">
    <location>
        <begin position="319"/>
        <end position="330"/>
    </location>
</feature>
<comment type="subcellular location">
    <subcellularLocation>
        <location evidence="5">Nucleus</location>
        <location evidence="5">Nucleolus</location>
    </subcellularLocation>
    <subcellularLocation>
        <location evidence="5">Nucleus</location>
        <location evidence="5">Nucleoplasm</location>
    </subcellularLocation>
</comment>
<dbReference type="STRING" id="930990.A0A067M363"/>
<dbReference type="Proteomes" id="UP000027195">
    <property type="component" value="Unassembled WGS sequence"/>
</dbReference>
<feature type="region of interest" description="Disordered" evidence="6">
    <location>
        <begin position="380"/>
        <end position="402"/>
    </location>
</feature>
<evidence type="ECO:0000256" key="5">
    <source>
        <dbReference type="PIRNR" id="PIRNR017302"/>
    </source>
</evidence>
<evidence type="ECO:0000256" key="4">
    <source>
        <dbReference type="ARBA" id="ARBA00023242"/>
    </source>
</evidence>
<dbReference type="GO" id="GO:0006364">
    <property type="term" value="P:rRNA processing"/>
    <property type="evidence" value="ECO:0007669"/>
    <property type="project" value="TreeGrafter"/>
</dbReference>
<dbReference type="GO" id="GO:0005654">
    <property type="term" value="C:nucleoplasm"/>
    <property type="evidence" value="ECO:0007669"/>
    <property type="project" value="UniProtKB-SubCell"/>
</dbReference>
<keyword evidence="4 5" id="KW-0539">Nucleus</keyword>
<feature type="compositionally biased region" description="Basic and acidic residues" evidence="6">
    <location>
        <begin position="332"/>
        <end position="345"/>
    </location>
</feature>
<proteinExistence type="inferred from homology"/>
<feature type="compositionally biased region" description="Basic residues" evidence="6">
    <location>
        <begin position="10"/>
        <end position="20"/>
    </location>
</feature>
<dbReference type="Pfam" id="PF07767">
    <property type="entry name" value="Nop53"/>
    <property type="match status" value="1"/>
</dbReference>
<accession>A0A067M363</accession>
<reference evidence="8" key="1">
    <citation type="journal article" date="2014" name="Proc. Natl. Acad. Sci. U.S.A.">
        <title>Extensive sampling of basidiomycete genomes demonstrates inadequacy of the white-rot/brown-rot paradigm for wood decay fungi.</title>
        <authorList>
            <person name="Riley R."/>
            <person name="Salamov A.A."/>
            <person name="Brown D.W."/>
            <person name="Nagy L.G."/>
            <person name="Floudas D."/>
            <person name="Held B.W."/>
            <person name="Levasseur A."/>
            <person name="Lombard V."/>
            <person name="Morin E."/>
            <person name="Otillar R."/>
            <person name="Lindquist E.A."/>
            <person name="Sun H."/>
            <person name="LaButti K.M."/>
            <person name="Schmutz J."/>
            <person name="Jabbour D."/>
            <person name="Luo H."/>
            <person name="Baker S.E."/>
            <person name="Pisabarro A.G."/>
            <person name="Walton J.D."/>
            <person name="Blanchette R.A."/>
            <person name="Henrissat B."/>
            <person name="Martin F."/>
            <person name="Cullen D."/>
            <person name="Hibbett D.S."/>
            <person name="Grigoriev I.V."/>
        </authorList>
    </citation>
    <scope>NUCLEOTIDE SEQUENCE [LARGE SCALE GENOMIC DNA]</scope>
    <source>
        <strain evidence="8">FD-172 SS1</strain>
    </source>
</reference>
<comment type="function">
    <text evidence="5">May play a role in ribosome biogenesis.</text>
</comment>
<dbReference type="GO" id="GO:0005730">
    <property type="term" value="C:nucleolus"/>
    <property type="evidence" value="ECO:0007669"/>
    <property type="project" value="UniProtKB-SubCell"/>
</dbReference>
<dbReference type="InterPro" id="IPR011687">
    <property type="entry name" value="Nop53/GLTSCR2"/>
</dbReference>
<evidence type="ECO:0000256" key="6">
    <source>
        <dbReference type="SAM" id="MobiDB-lite"/>
    </source>
</evidence>
<gene>
    <name evidence="7" type="ORF">BOTBODRAFT_60690</name>
</gene>
<dbReference type="FunCoup" id="A0A067M363">
    <property type="interactions" value="403"/>
</dbReference>
<evidence type="ECO:0000256" key="2">
    <source>
        <dbReference type="ARBA" id="ARBA00018339"/>
    </source>
</evidence>
<sequence length="466" mass="52164">MAPTSQTKAKATRTKTKAKPKSLGAPAQHAQSSRKGKKAWRKNVDLIEVEEGLEGMRDEERITGGKLQHKPNAQLFEIDVTGDAEVRKAIKKSKPLRSTLILSQRSAIPAIFSRASSAGDAAKKKLKLSHEEKGRLLRIGKKDRKSPFGAIVDPTELGAGSAILEPSEAVKQSGKYDVWMDEGSDEELSRALKTDEAREYILPIVQKPKVKAPKISDSRHLIALPAVDQPHPGSSYNPPVSSHQELLRAAHEAEERRVAETEKYSWVKEKMQQARREVDGSERRDVAPGMQLDLPGDASEDDNKSAEGEETAVRPSKTPSRKTKRQRQKAMRALEEKRAAAERASKRQLAATISSLKSIRKDVDHTLSTREHAVAQRKLARREKLKEGPAGQRLGKHTVPEGDIDVQLGEDLTESFRALKPEGNLFKDRFVSLQKRAIIEPRVRVVPKRIKNKPKEYEKHPWKRFE</sequence>
<feature type="compositionally biased region" description="Polar residues" evidence="6">
    <location>
        <begin position="232"/>
        <end position="244"/>
    </location>
</feature>
<name>A0A067M363_BOTB1</name>
<evidence type="ECO:0000256" key="1">
    <source>
        <dbReference type="ARBA" id="ARBA00008838"/>
    </source>
</evidence>
<feature type="compositionally biased region" description="Basic and acidic residues" evidence="6">
    <location>
        <begin position="245"/>
        <end position="286"/>
    </location>
</feature>
<evidence type="ECO:0000313" key="8">
    <source>
        <dbReference type="Proteomes" id="UP000027195"/>
    </source>
</evidence>
<dbReference type="GO" id="GO:0000027">
    <property type="term" value="P:ribosomal large subunit assembly"/>
    <property type="evidence" value="ECO:0007669"/>
    <property type="project" value="UniProtKB-UniRule"/>
</dbReference>